<gene>
    <name evidence="6" type="ORF">CYCCA115_LOCUS13328</name>
</gene>
<name>A0AAD2PUU6_9STRA</name>
<dbReference type="Proteomes" id="UP001295423">
    <property type="component" value="Unassembled WGS sequence"/>
</dbReference>
<proteinExistence type="predicted"/>
<dbReference type="InterPro" id="IPR016024">
    <property type="entry name" value="ARM-type_fold"/>
</dbReference>
<evidence type="ECO:0000256" key="5">
    <source>
        <dbReference type="ARBA" id="ARBA00022927"/>
    </source>
</evidence>
<evidence type="ECO:0000256" key="1">
    <source>
        <dbReference type="ARBA" id="ARBA00004496"/>
    </source>
</evidence>
<accession>A0AAD2PUU6</accession>
<keyword evidence="4" id="KW-0677">Repeat</keyword>
<sequence length="1149" mass="123547">MITAELLEALLSPDLLRRSQAEEHFQSLAVLDRVQGLMNQLGHNSPSIQLLAPVLLRRDILKLTDINLVNQLILPLLASFPGRPHVGHCLAEVCATLSIIGTDSAADAALQKVLAFIEPALKQGDLISIRLLADLADRAPMAFARVATPSLSSLISESSATSSDCLLDVWTHVLVNGAIATTIKTSSLSRELPKLDELQVDPASPASQTLSASLTTLLQGYGTMRDEESIKSCMEHLSQATIQCPSLLGGNEVVLNTFLHTCLQFLENSKYSSSVQLSALETLTSFLSVGSVKRNLITRNLADSIAAKTVPVCAQLMANGVNENFDEWASEPATLVEDAIEDEDEAVFAESLFESILQHLGGAALTVALPLVQQLLSSEEWKHARAALAMLECGLVSTPISLVSMLPLMLQAGISLSESVNLRVQWQAIRLLGILGETSDPSTRETHAKAILARLAMAVQSPCNKVSAMASLGIVSFCRGSGEQDDVEDAAKYVHLFLPDLLNALMNGPLSSSSTDTGSITARVRAMGALACLAESVEEKFFPFYRDVMPGLLLTARLPIVELTGAAVEAATIVGRAVGLEVFRDDAKQLLSWILPVLQSRANTHIPLEQLLSACARVASVLGEEFAPFVDVVLPILLEKAKEEDDISITEANESGFGSSNEYQMGNDTNSITVAVPGKGFTKVTINTSKIEEKSQAIRAVYEHAKALGALFGPYVQVSLDTVLPLLNFPYSADVRSTSAQTLAAVFEAACAAGANSGGMHIPQKYLPGVATSIANQIEAEDPNDMESLYALSDSLSEILFVVYQYRNDSVFHREIVGQFSVNHAQALVQRCMQAMVACLARRKRVTSILGGALTSKDEQEEYLRLLKAEEVLLTSLVDSVGYTLKMFRVEFVPIFESLVVPVLGPILSSTNDIRALHSALCLFVDCVEHCGKEAASKQTDRILGAIMGVIGEGDAANRDLLQTSVYGIAQISRYAPGCLTDSHIQMIVHALLALTDCSKEEAGDDIYLVEVAASALASITLFGRHSNLKFVTQDTLVTRFLNHLPIQEDEDEAKICHAGLCHLIESQVIDVSKNAVKICQIAGQVLSAVSDGEEIASPETCENLVSILKVMRSDLPQDMMQQAYSTLHPEAQQAISAAIYSTSSVVTP</sequence>
<dbReference type="InterPro" id="IPR011989">
    <property type="entry name" value="ARM-like"/>
</dbReference>
<keyword evidence="2" id="KW-0813">Transport</keyword>
<dbReference type="EMBL" id="CAKOGP040001792">
    <property type="protein sequence ID" value="CAJ1951966.1"/>
    <property type="molecule type" value="Genomic_DNA"/>
</dbReference>
<evidence type="ECO:0000256" key="4">
    <source>
        <dbReference type="ARBA" id="ARBA00022737"/>
    </source>
</evidence>
<organism evidence="6 7">
    <name type="scientific">Cylindrotheca closterium</name>
    <dbReference type="NCBI Taxonomy" id="2856"/>
    <lineage>
        <taxon>Eukaryota</taxon>
        <taxon>Sar</taxon>
        <taxon>Stramenopiles</taxon>
        <taxon>Ochrophyta</taxon>
        <taxon>Bacillariophyta</taxon>
        <taxon>Bacillariophyceae</taxon>
        <taxon>Bacillariophycidae</taxon>
        <taxon>Bacillariales</taxon>
        <taxon>Bacillariaceae</taxon>
        <taxon>Cylindrotheca</taxon>
    </lineage>
</organism>
<reference evidence="6" key="1">
    <citation type="submission" date="2023-08" db="EMBL/GenBank/DDBJ databases">
        <authorList>
            <person name="Audoor S."/>
            <person name="Bilcke G."/>
        </authorList>
    </citation>
    <scope>NUCLEOTIDE SEQUENCE</scope>
</reference>
<keyword evidence="3" id="KW-0963">Cytoplasm</keyword>
<comment type="subcellular location">
    <subcellularLocation>
        <location evidence="1">Cytoplasm</location>
    </subcellularLocation>
</comment>
<comment type="caution">
    <text evidence="6">The sequence shown here is derived from an EMBL/GenBank/DDBJ whole genome shotgun (WGS) entry which is preliminary data.</text>
</comment>
<dbReference type="AlphaFoldDB" id="A0AAD2PUU6"/>
<dbReference type="GO" id="GO:0006606">
    <property type="term" value="P:protein import into nucleus"/>
    <property type="evidence" value="ECO:0007669"/>
    <property type="project" value="InterPro"/>
</dbReference>
<evidence type="ECO:0000313" key="7">
    <source>
        <dbReference type="Proteomes" id="UP001295423"/>
    </source>
</evidence>
<dbReference type="InterPro" id="IPR040122">
    <property type="entry name" value="Importin_beta"/>
</dbReference>
<evidence type="ECO:0000256" key="3">
    <source>
        <dbReference type="ARBA" id="ARBA00022490"/>
    </source>
</evidence>
<dbReference type="SUPFAM" id="SSF48371">
    <property type="entry name" value="ARM repeat"/>
    <property type="match status" value="2"/>
</dbReference>
<protein>
    <submittedName>
        <fullName evidence="6">Uncharacterized protein</fullName>
    </submittedName>
</protein>
<dbReference type="GO" id="GO:0005737">
    <property type="term" value="C:cytoplasm"/>
    <property type="evidence" value="ECO:0007669"/>
    <property type="project" value="UniProtKB-SubCell"/>
</dbReference>
<keyword evidence="7" id="KW-1185">Reference proteome</keyword>
<evidence type="ECO:0000313" key="6">
    <source>
        <dbReference type="EMBL" id="CAJ1951966.1"/>
    </source>
</evidence>
<keyword evidence="5" id="KW-0653">Protein transport</keyword>
<dbReference type="Gene3D" id="1.25.10.10">
    <property type="entry name" value="Leucine-rich Repeat Variant"/>
    <property type="match status" value="1"/>
</dbReference>
<evidence type="ECO:0000256" key="2">
    <source>
        <dbReference type="ARBA" id="ARBA00022448"/>
    </source>
</evidence>
<dbReference type="PANTHER" id="PTHR10527">
    <property type="entry name" value="IMPORTIN BETA"/>
    <property type="match status" value="1"/>
</dbReference>